<dbReference type="InterPro" id="IPR016188">
    <property type="entry name" value="PurM-like_N"/>
</dbReference>
<sequence length="341" mass="35095">MKKDTEVNMMHGAGGEVMGELLQTLTAFKHNNAGGIGLESLDDGSTFDIGGKTVVLTTDSHVVKPIFFPGGDIGRVAVSGTINDLSVMGARPVALTCAMVIEEGFPIADLEKIVASMDEALGECGASIITGDTKVVEKGSLDGIVINTAGVGVVDADSYLIRDRALAIGDKIIVSGTLGDHGMAIVAYREGFDLGDQLKSDVAPLYAMIHGAVTAAPKGAVHAMKDPTRGGFAACINEMARKAGVKVVVEQDAMPVRESVASAGSLLGIDPLQVANEGKCVMGVSADAADAVLAALKKHPYGKNAVIVGEVVEGSGVVMRTRIGGERFIEPPMGDPVPRVC</sequence>
<evidence type="ECO:0000256" key="1">
    <source>
        <dbReference type="ARBA" id="ARBA00006243"/>
    </source>
</evidence>
<reference evidence="4" key="1">
    <citation type="submission" date="2023-06" db="EMBL/GenBank/DDBJ databases">
        <title>Genome sequence of Methancorpusculaceae sp. Ag1.</title>
        <authorList>
            <person name="Protasov E."/>
            <person name="Platt K."/>
            <person name="Poehlein A."/>
            <person name="Daniel R."/>
            <person name="Brune A."/>
        </authorList>
    </citation>
    <scope>NUCLEOTIDE SEQUENCE</scope>
    <source>
        <strain evidence="4">Ag1</strain>
    </source>
</reference>
<proteinExistence type="inferred from homology"/>
<dbReference type="CDD" id="cd02197">
    <property type="entry name" value="HypE"/>
    <property type="match status" value="1"/>
</dbReference>
<dbReference type="GO" id="GO:0016829">
    <property type="term" value="F:lyase activity"/>
    <property type="evidence" value="ECO:0007669"/>
    <property type="project" value="UniProtKB-KW"/>
</dbReference>
<keyword evidence="5" id="KW-1185">Reference proteome</keyword>
<dbReference type="EC" id="4.2.1.-" evidence="4"/>
<dbReference type="NCBIfam" id="TIGR02124">
    <property type="entry name" value="hypE"/>
    <property type="match status" value="1"/>
</dbReference>
<protein>
    <submittedName>
        <fullName evidence="4">Carbamoyl dehydratase HypE</fullName>
        <ecNumber evidence="4">4.2.1.-</ecNumber>
    </submittedName>
</protein>
<dbReference type="PIRSF" id="PIRSF005644">
    <property type="entry name" value="Hdrgns_mtr_HypE"/>
    <property type="match status" value="1"/>
</dbReference>
<dbReference type="Gene3D" id="3.90.650.10">
    <property type="entry name" value="PurM-like C-terminal domain"/>
    <property type="match status" value="1"/>
</dbReference>
<evidence type="ECO:0000313" key="5">
    <source>
        <dbReference type="Proteomes" id="UP001273136"/>
    </source>
</evidence>
<dbReference type="InterPro" id="IPR010918">
    <property type="entry name" value="PurM-like_C_dom"/>
</dbReference>
<dbReference type="Pfam" id="PF00586">
    <property type="entry name" value="AIRS"/>
    <property type="match status" value="1"/>
</dbReference>
<dbReference type="PANTHER" id="PTHR30303">
    <property type="entry name" value="HYDROGENASE ISOENZYMES FORMATION PROTEIN HYPE"/>
    <property type="match status" value="1"/>
</dbReference>
<gene>
    <name evidence="4" type="primary">hypE</name>
    <name evidence="4" type="ORF">McpAg1_04190</name>
</gene>
<dbReference type="AlphaFoldDB" id="A0AAE4MBM6"/>
<comment type="similarity">
    <text evidence="1">Belongs to the HypE family.</text>
</comment>
<dbReference type="InterPro" id="IPR036676">
    <property type="entry name" value="PurM-like_C_sf"/>
</dbReference>
<name>A0AAE4MBM6_9EURY</name>
<dbReference type="EMBL" id="JAWDKA010000002">
    <property type="protein sequence ID" value="MDV0441239.1"/>
    <property type="molecule type" value="Genomic_DNA"/>
</dbReference>
<evidence type="ECO:0000259" key="3">
    <source>
        <dbReference type="Pfam" id="PF02769"/>
    </source>
</evidence>
<evidence type="ECO:0000259" key="2">
    <source>
        <dbReference type="Pfam" id="PF00586"/>
    </source>
</evidence>
<dbReference type="GO" id="GO:0051604">
    <property type="term" value="P:protein maturation"/>
    <property type="evidence" value="ECO:0007669"/>
    <property type="project" value="TreeGrafter"/>
</dbReference>
<organism evidence="4 5">
    <name type="scientific">Methanorbis furvi</name>
    <dbReference type="NCBI Taxonomy" id="3028299"/>
    <lineage>
        <taxon>Archaea</taxon>
        <taxon>Methanobacteriati</taxon>
        <taxon>Methanobacteriota</taxon>
        <taxon>Stenosarchaea group</taxon>
        <taxon>Methanomicrobia</taxon>
        <taxon>Methanomicrobiales</taxon>
        <taxon>Methanocorpusculaceae</taxon>
        <taxon>Methanorbis</taxon>
    </lineage>
</organism>
<dbReference type="Gene3D" id="3.30.1330.10">
    <property type="entry name" value="PurM-like, N-terminal domain"/>
    <property type="match status" value="1"/>
</dbReference>
<evidence type="ECO:0000313" key="4">
    <source>
        <dbReference type="EMBL" id="MDV0441239.1"/>
    </source>
</evidence>
<dbReference type="SUPFAM" id="SSF56042">
    <property type="entry name" value="PurM C-terminal domain-like"/>
    <property type="match status" value="1"/>
</dbReference>
<dbReference type="InterPro" id="IPR036921">
    <property type="entry name" value="PurM-like_N_sf"/>
</dbReference>
<accession>A0AAE4MBM6</accession>
<feature type="domain" description="PurM-like N-terminal" evidence="2">
    <location>
        <begin position="42"/>
        <end position="154"/>
    </location>
</feature>
<dbReference type="PANTHER" id="PTHR30303:SF0">
    <property type="entry name" value="CARBAMOYL DEHYDRATASE HYPE"/>
    <property type="match status" value="1"/>
</dbReference>
<dbReference type="Proteomes" id="UP001273136">
    <property type="component" value="Unassembled WGS sequence"/>
</dbReference>
<dbReference type="InterPro" id="IPR011854">
    <property type="entry name" value="HypE"/>
</dbReference>
<feature type="domain" description="PurM-like C-terminal" evidence="3">
    <location>
        <begin position="168"/>
        <end position="318"/>
    </location>
</feature>
<comment type="caution">
    <text evidence="4">The sequence shown here is derived from an EMBL/GenBank/DDBJ whole genome shotgun (WGS) entry which is preliminary data.</text>
</comment>
<dbReference type="Pfam" id="PF02769">
    <property type="entry name" value="AIRS_C"/>
    <property type="match status" value="1"/>
</dbReference>
<keyword evidence="4" id="KW-0456">Lyase</keyword>
<dbReference type="RefSeq" id="WP_338093631.1">
    <property type="nucleotide sequence ID" value="NZ_JAWDKA010000002.1"/>
</dbReference>
<dbReference type="SUPFAM" id="SSF55326">
    <property type="entry name" value="PurM N-terminal domain-like"/>
    <property type="match status" value="1"/>
</dbReference>